<feature type="transmembrane region" description="Helical" evidence="2">
    <location>
        <begin position="711"/>
        <end position="734"/>
    </location>
</feature>
<feature type="signal peptide" evidence="3">
    <location>
        <begin position="1"/>
        <end position="18"/>
    </location>
</feature>
<evidence type="ECO:0000259" key="4">
    <source>
        <dbReference type="PROSITE" id="PS50405"/>
    </source>
</evidence>
<reference evidence="5 6" key="1">
    <citation type="journal article" date="2019" name="Fungal Biol. Biotechnol.">
        <title>Draft genome sequence of fastidious pathogen Ceratobasidium theobromae, which causes vascular-streak dieback in Theobroma cacao.</title>
        <authorList>
            <person name="Ali S.S."/>
            <person name="Asman A."/>
            <person name="Shao J."/>
            <person name="Firmansyah A.P."/>
            <person name="Susilo A.W."/>
            <person name="Rosmana A."/>
            <person name="McMahon P."/>
            <person name="Junaid M."/>
            <person name="Guest D."/>
            <person name="Kheng T.Y."/>
            <person name="Meinhardt L.W."/>
            <person name="Bailey B.A."/>
        </authorList>
    </citation>
    <scope>NUCLEOTIDE SEQUENCE [LARGE SCALE GENOMIC DNA]</scope>
    <source>
        <strain evidence="5 6">CT2</strain>
    </source>
</reference>
<evidence type="ECO:0000313" key="5">
    <source>
        <dbReference type="EMBL" id="KAB5591516.1"/>
    </source>
</evidence>
<protein>
    <recommendedName>
        <fullName evidence="4">GST C-terminal domain-containing protein</fullName>
    </recommendedName>
</protein>
<dbReference type="InterPro" id="IPR036282">
    <property type="entry name" value="Glutathione-S-Trfase_C_sf"/>
</dbReference>
<feature type="chain" id="PRO_5024451753" description="GST C-terminal domain-containing protein" evidence="3">
    <location>
        <begin position="19"/>
        <end position="785"/>
    </location>
</feature>
<dbReference type="AlphaFoldDB" id="A0A5N5QJ85"/>
<feature type="compositionally biased region" description="Low complexity" evidence="1">
    <location>
        <begin position="152"/>
        <end position="169"/>
    </location>
</feature>
<evidence type="ECO:0000313" key="6">
    <source>
        <dbReference type="Proteomes" id="UP000383932"/>
    </source>
</evidence>
<dbReference type="InterPro" id="IPR010987">
    <property type="entry name" value="Glutathione-S-Trfase_C-like"/>
</dbReference>
<sequence>MKFSLVSVIALGASSTLALPFWGPVRDVVPRGYRSQAGAAGVGANSNSTSSAAAVNGTSVATETASTTSVSVSVTETAAQNGTTTAVSTGAAAPTKTEAAVNTTSAAVAPGGASTVTVTQTVASSSAANTGVVTVTVTVTEGAKPTNGTGRGNNRNGNNKDGNGNNRGNNRGDDNEGGNGRGNGHGNNKNQNGNGRGNDNNQGGNGRGNGGENKYGNGGNRGNKGGNGGNNNSTTTATQTQTQAATTSAVNGTAIATESAATTASLVTETASTSTATPTSQAPAAAGKQSKQRLTLPDWITTMSEETPKAILYTFGLSVWAAAVEMEGVIGVLMDGDRQEKGYGEDELVIRTVDVGKTHHATNDRQLMMLDPVKGETFAPSFLRINPKGTVPTLVAPLENTLDAASETKYRALTDSTEVLKTLDKSRSNLSKTHTTSVKPAPSLSPATVEAAGVSEVLINLVHAPENDPNFLILACKDEAELAKKSAGFEGSVYVLGRAKAMDEYLAQEDLLPKIKSILEEKKRAMEPLVALFSGKASAEAKAAFFAKSKEAWEVALPKAFATIEASMVGPYLLGDQLSLADLHVGVWLARLVQLAAGPASSETKQWPKLLSTLSGPIGPDFKVGPKLSAFWAEIIAREAFNKVIYAQSENAAAFDPWPFNMYDDAPETAVDLVVSLLISLAVSAAAFPLGIVAATLHVISTLLRNIPTCVALGVACIVLTSAVVVASVGYAVFWSGLIGLRALVACKKAVEDSATMGTNMASIFLDEWARERGSIEDRWSTSRA</sequence>
<proteinExistence type="predicted"/>
<keyword evidence="2" id="KW-0472">Membrane</keyword>
<keyword evidence="2" id="KW-1133">Transmembrane helix</keyword>
<feature type="compositionally biased region" description="Gly residues" evidence="1">
    <location>
        <begin position="203"/>
        <end position="229"/>
    </location>
</feature>
<dbReference type="OrthoDB" id="412788at2759"/>
<keyword evidence="2" id="KW-0812">Transmembrane</keyword>
<feature type="region of interest" description="Disordered" evidence="1">
    <location>
        <begin position="139"/>
        <end position="249"/>
    </location>
</feature>
<keyword evidence="3" id="KW-0732">Signal</keyword>
<keyword evidence="6" id="KW-1185">Reference proteome</keyword>
<dbReference type="Gene3D" id="1.20.1050.10">
    <property type="match status" value="1"/>
</dbReference>
<feature type="domain" description="GST C-terminal" evidence="4">
    <location>
        <begin position="518"/>
        <end position="655"/>
    </location>
</feature>
<feature type="compositionally biased region" description="Low complexity" evidence="1">
    <location>
        <begin position="230"/>
        <end position="249"/>
    </location>
</feature>
<dbReference type="CDD" id="cd00299">
    <property type="entry name" value="GST_C_family"/>
    <property type="match status" value="1"/>
</dbReference>
<feature type="compositionally biased region" description="Low complexity" evidence="1">
    <location>
        <begin position="269"/>
        <end position="286"/>
    </location>
</feature>
<feature type="region of interest" description="Disordered" evidence="1">
    <location>
        <begin position="269"/>
        <end position="292"/>
    </location>
</feature>
<dbReference type="Gene3D" id="3.40.30.10">
    <property type="entry name" value="Glutaredoxin"/>
    <property type="match status" value="1"/>
</dbReference>
<evidence type="ECO:0000256" key="1">
    <source>
        <dbReference type="SAM" id="MobiDB-lite"/>
    </source>
</evidence>
<feature type="transmembrane region" description="Helical" evidence="2">
    <location>
        <begin position="673"/>
        <end position="699"/>
    </location>
</feature>
<evidence type="ECO:0000256" key="2">
    <source>
        <dbReference type="SAM" id="Phobius"/>
    </source>
</evidence>
<name>A0A5N5QJ85_9AGAM</name>
<dbReference type="PROSITE" id="PS50405">
    <property type="entry name" value="GST_CTER"/>
    <property type="match status" value="1"/>
</dbReference>
<dbReference type="Proteomes" id="UP000383932">
    <property type="component" value="Unassembled WGS sequence"/>
</dbReference>
<gene>
    <name evidence="5" type="ORF">CTheo_5023</name>
</gene>
<evidence type="ECO:0000256" key="3">
    <source>
        <dbReference type="SAM" id="SignalP"/>
    </source>
</evidence>
<comment type="caution">
    <text evidence="5">The sequence shown here is derived from an EMBL/GenBank/DDBJ whole genome shotgun (WGS) entry which is preliminary data.</text>
</comment>
<organism evidence="5 6">
    <name type="scientific">Ceratobasidium theobromae</name>
    <dbReference type="NCBI Taxonomy" id="1582974"/>
    <lineage>
        <taxon>Eukaryota</taxon>
        <taxon>Fungi</taxon>
        <taxon>Dikarya</taxon>
        <taxon>Basidiomycota</taxon>
        <taxon>Agaricomycotina</taxon>
        <taxon>Agaricomycetes</taxon>
        <taxon>Cantharellales</taxon>
        <taxon>Ceratobasidiaceae</taxon>
        <taxon>Ceratobasidium</taxon>
    </lineage>
</organism>
<dbReference type="EMBL" id="SSOP01000101">
    <property type="protein sequence ID" value="KAB5591516.1"/>
    <property type="molecule type" value="Genomic_DNA"/>
</dbReference>
<dbReference type="SUPFAM" id="SSF47616">
    <property type="entry name" value="GST C-terminal domain-like"/>
    <property type="match status" value="1"/>
</dbReference>
<feature type="compositionally biased region" description="Low complexity" evidence="1">
    <location>
        <begin position="186"/>
        <end position="202"/>
    </location>
</feature>
<accession>A0A5N5QJ85</accession>